<dbReference type="Proteomes" id="UP000230084">
    <property type="component" value="Unassembled WGS sequence"/>
</dbReference>
<evidence type="ECO:0000313" key="3">
    <source>
        <dbReference type="Proteomes" id="UP000230084"/>
    </source>
</evidence>
<sequence length="59" mass="6537">MVLLISLSSSTALPQNVPYTRRRIKKANFPTTGLQAKYGKNARSPTSTQKIAKNDRFLG</sequence>
<evidence type="ECO:0000313" key="2">
    <source>
        <dbReference type="EMBL" id="PIR47754.1"/>
    </source>
</evidence>
<dbReference type="AlphaFoldDB" id="A0A2H0RP31"/>
<proteinExistence type="predicted"/>
<reference evidence="2 3" key="1">
    <citation type="submission" date="2017-09" db="EMBL/GenBank/DDBJ databases">
        <title>Depth-based differentiation of microbial function through sediment-hosted aquifers and enrichment of novel symbionts in the deep terrestrial subsurface.</title>
        <authorList>
            <person name="Probst A.J."/>
            <person name="Ladd B."/>
            <person name="Jarett J.K."/>
            <person name="Geller-Mcgrath D.E."/>
            <person name="Sieber C.M."/>
            <person name="Emerson J.B."/>
            <person name="Anantharaman K."/>
            <person name="Thomas B.C."/>
            <person name="Malmstrom R."/>
            <person name="Stieglmeier M."/>
            <person name="Klingl A."/>
            <person name="Woyke T."/>
            <person name="Ryan C.M."/>
            <person name="Banfield J.F."/>
        </authorList>
    </citation>
    <scope>NUCLEOTIDE SEQUENCE [LARGE SCALE GENOMIC DNA]</scope>
    <source>
        <strain evidence="2">CG10_big_fil_rev_8_21_14_0_10_50_16</strain>
    </source>
</reference>
<accession>A0A2H0RP31</accession>
<feature type="region of interest" description="Disordered" evidence="1">
    <location>
        <begin position="36"/>
        <end position="59"/>
    </location>
</feature>
<dbReference type="EMBL" id="PCYM01000002">
    <property type="protein sequence ID" value="PIR47754.1"/>
    <property type="molecule type" value="Genomic_DNA"/>
</dbReference>
<evidence type="ECO:0000256" key="1">
    <source>
        <dbReference type="SAM" id="MobiDB-lite"/>
    </source>
</evidence>
<gene>
    <name evidence="2" type="ORF">COV06_02050</name>
</gene>
<organism evidence="2 3">
    <name type="scientific">Candidatus Uhrbacteria bacterium CG10_big_fil_rev_8_21_14_0_10_50_16</name>
    <dbReference type="NCBI Taxonomy" id="1975039"/>
    <lineage>
        <taxon>Bacteria</taxon>
        <taxon>Candidatus Uhriibacteriota</taxon>
    </lineage>
</organism>
<name>A0A2H0RP31_9BACT</name>
<comment type="caution">
    <text evidence="2">The sequence shown here is derived from an EMBL/GenBank/DDBJ whole genome shotgun (WGS) entry which is preliminary data.</text>
</comment>
<protein>
    <submittedName>
        <fullName evidence="2">Uncharacterized protein</fullName>
    </submittedName>
</protein>